<dbReference type="InterPro" id="IPR029045">
    <property type="entry name" value="ClpP/crotonase-like_dom_sf"/>
</dbReference>
<dbReference type="PANTHER" id="PTHR43459:SF1">
    <property type="entry name" value="EG:BACN32G11.4 PROTEIN"/>
    <property type="match status" value="1"/>
</dbReference>
<evidence type="ECO:0000313" key="2">
    <source>
        <dbReference type="EMBL" id="RPF23166.1"/>
    </source>
</evidence>
<evidence type="ECO:0000256" key="1">
    <source>
        <dbReference type="ARBA" id="ARBA00005254"/>
    </source>
</evidence>
<proteinExistence type="inferred from homology"/>
<comment type="similarity">
    <text evidence="1">Belongs to the enoyl-CoA hydratase/isomerase family.</text>
</comment>
<dbReference type="Proteomes" id="UP000280501">
    <property type="component" value="Unassembled WGS sequence"/>
</dbReference>
<dbReference type="GO" id="GO:0003824">
    <property type="term" value="F:catalytic activity"/>
    <property type="evidence" value="ECO:0007669"/>
    <property type="project" value="UniProtKB-ARBA"/>
</dbReference>
<dbReference type="AlphaFoldDB" id="A0A3N4YUM6"/>
<reference evidence="2 3" key="1">
    <citation type="submission" date="2018-11" db="EMBL/GenBank/DDBJ databases">
        <title>Sequencing the genomes of 1000 actinobacteria strains.</title>
        <authorList>
            <person name="Klenk H.-P."/>
        </authorList>
    </citation>
    <scope>NUCLEOTIDE SEQUENCE [LARGE SCALE GENOMIC DNA]</scope>
    <source>
        <strain evidence="2 3">DSM 15700</strain>
    </source>
</reference>
<dbReference type="PANTHER" id="PTHR43459">
    <property type="entry name" value="ENOYL-COA HYDRATASE"/>
    <property type="match status" value="1"/>
</dbReference>
<dbReference type="CDD" id="cd06558">
    <property type="entry name" value="crotonase-like"/>
    <property type="match status" value="1"/>
</dbReference>
<sequence length="256" mass="26846">MIRMSLDDGVAEVVLDAPGRLNALDESGLDELDDALTGAAAEGARALLLRGEGKAFCAGRDIAGVDPTTDDVLGFLAGRVEPVLRRLAHFPAPTFAVGHGACLGVGLGLLIAADVVYLADDAKVGSPFGRLGAVLDSGGHALFVERLGAHRALDLIYTGDLLSGAEAVRSGLFSRSFPADEVVAATREAARRAASGPTTAFTTSKEIVAEIRDGRIGLWAAMERENQGQAALRDTADYVEGFAAFQEKRRPEFRGR</sequence>
<gene>
    <name evidence="2" type="ORF">EDD34_3847</name>
</gene>
<dbReference type="InterPro" id="IPR001753">
    <property type="entry name" value="Enoyl-CoA_hydra/iso"/>
</dbReference>
<dbReference type="OrthoDB" id="9777711at2"/>
<comment type="caution">
    <text evidence="2">The sequence shown here is derived from an EMBL/GenBank/DDBJ whole genome shotgun (WGS) entry which is preliminary data.</text>
</comment>
<accession>A0A3N4YUM6</accession>
<dbReference type="SUPFAM" id="SSF52096">
    <property type="entry name" value="ClpP/crotonase"/>
    <property type="match status" value="1"/>
</dbReference>
<dbReference type="InterPro" id="IPR014748">
    <property type="entry name" value="Enoyl-CoA_hydra_C"/>
</dbReference>
<dbReference type="RefSeq" id="WP_123816677.1">
    <property type="nucleotide sequence ID" value="NZ_RKQZ01000001.1"/>
</dbReference>
<organism evidence="2 3">
    <name type="scientific">Myceligenerans xiligouense</name>
    <dbReference type="NCBI Taxonomy" id="253184"/>
    <lineage>
        <taxon>Bacteria</taxon>
        <taxon>Bacillati</taxon>
        <taxon>Actinomycetota</taxon>
        <taxon>Actinomycetes</taxon>
        <taxon>Micrococcales</taxon>
        <taxon>Promicromonosporaceae</taxon>
        <taxon>Myceligenerans</taxon>
    </lineage>
</organism>
<dbReference type="EMBL" id="RKQZ01000001">
    <property type="protein sequence ID" value="RPF23166.1"/>
    <property type="molecule type" value="Genomic_DNA"/>
</dbReference>
<dbReference type="Gene3D" id="1.10.12.10">
    <property type="entry name" value="Lyase 2-enoyl-coa Hydratase, Chain A, domain 2"/>
    <property type="match status" value="1"/>
</dbReference>
<name>A0A3N4YUM6_9MICO</name>
<evidence type="ECO:0000313" key="3">
    <source>
        <dbReference type="Proteomes" id="UP000280501"/>
    </source>
</evidence>
<dbReference type="Pfam" id="PF00378">
    <property type="entry name" value="ECH_1"/>
    <property type="match status" value="1"/>
</dbReference>
<dbReference type="Gene3D" id="3.90.226.10">
    <property type="entry name" value="2-enoyl-CoA Hydratase, Chain A, domain 1"/>
    <property type="match status" value="1"/>
</dbReference>
<keyword evidence="3" id="KW-1185">Reference proteome</keyword>
<protein>
    <submittedName>
        <fullName evidence="2">Enoyl-CoA hydratase/carnithine racemase</fullName>
    </submittedName>
</protein>